<evidence type="ECO:0000256" key="2">
    <source>
        <dbReference type="SAM" id="Phobius"/>
    </source>
</evidence>
<feature type="compositionally biased region" description="Low complexity" evidence="1">
    <location>
        <begin position="243"/>
        <end position="253"/>
    </location>
</feature>
<evidence type="ECO:0000256" key="1">
    <source>
        <dbReference type="SAM" id="MobiDB-lite"/>
    </source>
</evidence>
<keyword evidence="2" id="KW-0812">Transmembrane</keyword>
<dbReference type="OMA" id="CGRERMA"/>
<evidence type="ECO:0000313" key="3">
    <source>
        <dbReference type="EnsemblMetazoa" id="G16807.9:cds"/>
    </source>
</evidence>
<organism evidence="3 4">
    <name type="scientific">Magallana gigas</name>
    <name type="common">Pacific oyster</name>
    <name type="synonym">Crassostrea gigas</name>
    <dbReference type="NCBI Taxonomy" id="29159"/>
    <lineage>
        <taxon>Eukaryota</taxon>
        <taxon>Metazoa</taxon>
        <taxon>Spiralia</taxon>
        <taxon>Lophotrochozoa</taxon>
        <taxon>Mollusca</taxon>
        <taxon>Bivalvia</taxon>
        <taxon>Autobranchia</taxon>
        <taxon>Pteriomorphia</taxon>
        <taxon>Ostreida</taxon>
        <taxon>Ostreoidea</taxon>
        <taxon>Ostreidae</taxon>
        <taxon>Magallana</taxon>
    </lineage>
</organism>
<dbReference type="EnsemblMetazoa" id="G16807.9">
    <property type="protein sequence ID" value="G16807.9:cds"/>
    <property type="gene ID" value="G16807"/>
</dbReference>
<feature type="region of interest" description="Disordered" evidence="1">
    <location>
        <begin position="235"/>
        <end position="267"/>
    </location>
</feature>
<protein>
    <submittedName>
        <fullName evidence="3">Uncharacterized protein</fullName>
    </submittedName>
</protein>
<dbReference type="OrthoDB" id="6206198at2759"/>
<dbReference type="AlphaFoldDB" id="A0A8W8J2T5"/>
<feature type="region of interest" description="Disordered" evidence="1">
    <location>
        <begin position="172"/>
        <end position="223"/>
    </location>
</feature>
<feature type="compositionally biased region" description="Basic residues" evidence="1">
    <location>
        <begin position="183"/>
        <end position="193"/>
    </location>
</feature>
<feature type="region of interest" description="Disordered" evidence="1">
    <location>
        <begin position="359"/>
        <end position="394"/>
    </location>
</feature>
<dbReference type="Proteomes" id="UP000005408">
    <property type="component" value="Unassembled WGS sequence"/>
</dbReference>
<proteinExistence type="predicted"/>
<keyword evidence="2" id="KW-1133">Transmembrane helix</keyword>
<accession>A0A8W8J2T5</accession>
<feature type="region of interest" description="Disordered" evidence="1">
    <location>
        <begin position="295"/>
        <end position="317"/>
    </location>
</feature>
<keyword evidence="4" id="KW-1185">Reference proteome</keyword>
<name>A0A8W8J2T5_MAGGI</name>
<feature type="transmembrane region" description="Helical" evidence="2">
    <location>
        <begin position="21"/>
        <end position="40"/>
    </location>
</feature>
<reference evidence="3" key="1">
    <citation type="submission" date="2022-08" db="UniProtKB">
        <authorList>
            <consortium name="EnsemblMetazoa"/>
        </authorList>
    </citation>
    <scope>IDENTIFICATION</scope>
    <source>
        <strain evidence="3">05x7-T-G4-1.051#20</strain>
    </source>
</reference>
<sequence>MKHDEEMDKHRRHQLCLNLNYVLGVLAAVCVVFIIFLVTWKYRKRKLKCGSVLCCSVKYEVHELPSKTSRDNPVYGHQNTESVAVEEVSAGCEIYQSQEEILNYDQKRILGLCSVHKSTQTISGTWIYENYLHHQTLDGLIRRRNRNGYNTCKLPMRCGKSVNMDYDYALNHGSNRSNDRLRSSVRRSRRHRTVQQAPKLPRDAPPPCGRERMASPSVDINDPIHYIDPNQCNSCLPGEDALSPESVPSSDVSSDSDDSGESDNRDSHKIAIDSILLEYVDTLKRNHGMYIQKYKTKNKNTNKRTSSWDNSTGQRKKPNTGVLKLLEMKTTKVCQTFSVPVNIEPVSLHPCHFSTPPIHHRKPPNCHRLPPRQQRPPPLSHTATTPRPCRGEEDYLKILS</sequence>
<keyword evidence="2" id="KW-0472">Membrane</keyword>
<evidence type="ECO:0000313" key="4">
    <source>
        <dbReference type="Proteomes" id="UP000005408"/>
    </source>
</evidence>